<evidence type="ECO:0000313" key="3">
    <source>
        <dbReference type="Proteomes" id="UP000002640"/>
    </source>
</evidence>
<sequence>MWKGTLFLHYKRLQKGFIFFSTVASLTGSDNRWRIWEWISVQGHEVLIFLFYAVLGYICRCQQFRFSELENLEIAIDEGNERQNTVAENASGDPVSSSSIIPVI</sequence>
<reference evidence="2 3" key="1">
    <citation type="journal article" date="2006" name="Science">
        <title>Phytophthora genome sequences uncover evolutionary origins and mechanisms of pathogenesis.</title>
        <authorList>
            <person name="Tyler B.M."/>
            <person name="Tripathy S."/>
            <person name="Zhang X."/>
            <person name="Dehal P."/>
            <person name="Jiang R.H."/>
            <person name="Aerts A."/>
            <person name="Arredondo F.D."/>
            <person name="Baxter L."/>
            <person name="Bensasson D."/>
            <person name="Beynon J.L."/>
            <person name="Chapman J."/>
            <person name="Damasceno C.M."/>
            <person name="Dorrance A.E."/>
            <person name="Dou D."/>
            <person name="Dickerman A.W."/>
            <person name="Dubchak I.L."/>
            <person name="Garbelotto M."/>
            <person name="Gijzen M."/>
            <person name="Gordon S.G."/>
            <person name="Govers F."/>
            <person name="Grunwald N.J."/>
            <person name="Huang W."/>
            <person name="Ivors K.L."/>
            <person name="Jones R.W."/>
            <person name="Kamoun S."/>
            <person name="Krampis K."/>
            <person name="Lamour K.H."/>
            <person name="Lee M.K."/>
            <person name="McDonald W.H."/>
            <person name="Medina M."/>
            <person name="Meijer H.J."/>
            <person name="Nordberg E.K."/>
            <person name="Maclean D.J."/>
            <person name="Ospina-Giraldo M.D."/>
            <person name="Morris P.F."/>
            <person name="Phuntumart V."/>
            <person name="Putnam N.H."/>
            <person name="Rash S."/>
            <person name="Rose J.K."/>
            <person name="Sakihama Y."/>
            <person name="Salamov A.A."/>
            <person name="Savidor A."/>
            <person name="Scheuring C.F."/>
            <person name="Smith B.M."/>
            <person name="Sobral B.W."/>
            <person name="Terry A."/>
            <person name="Torto-Alalibo T.A."/>
            <person name="Win J."/>
            <person name="Xu Z."/>
            <person name="Zhang H."/>
            <person name="Grigoriev I.V."/>
            <person name="Rokhsar D.S."/>
            <person name="Boore J.L."/>
        </authorList>
    </citation>
    <scope>NUCLEOTIDE SEQUENCE [LARGE SCALE GENOMIC DNA]</scope>
    <source>
        <strain evidence="2 3">P6497</strain>
    </source>
</reference>
<feature type="non-terminal residue" evidence="2">
    <location>
        <position position="104"/>
    </location>
</feature>
<proteinExistence type="predicted"/>
<feature type="region of interest" description="Disordered" evidence="1">
    <location>
        <begin position="85"/>
        <end position="104"/>
    </location>
</feature>
<dbReference type="AlphaFoldDB" id="G4Z2D9"/>
<dbReference type="KEGG" id="psoj:PHYSODRAFT_452057"/>
<dbReference type="InParanoid" id="G4Z2D9"/>
<keyword evidence="3" id="KW-1185">Reference proteome</keyword>
<feature type="compositionally biased region" description="Low complexity" evidence="1">
    <location>
        <begin position="94"/>
        <end position="104"/>
    </location>
</feature>
<protein>
    <submittedName>
        <fullName evidence="2">Uncharacterized protein</fullName>
    </submittedName>
</protein>
<dbReference type="Proteomes" id="UP000002640">
    <property type="component" value="Unassembled WGS sequence"/>
</dbReference>
<dbReference type="GeneID" id="20652969"/>
<evidence type="ECO:0000256" key="1">
    <source>
        <dbReference type="SAM" id="MobiDB-lite"/>
    </source>
</evidence>
<dbReference type="EMBL" id="JH159153">
    <property type="protein sequence ID" value="EGZ19980.1"/>
    <property type="molecule type" value="Genomic_DNA"/>
</dbReference>
<accession>G4Z2D9</accession>
<name>G4Z2D9_PHYSP</name>
<gene>
    <name evidence="2" type="ORF">PHYSODRAFT_452057</name>
</gene>
<dbReference type="RefSeq" id="XP_009522697.1">
    <property type="nucleotide sequence ID" value="XM_009524402.1"/>
</dbReference>
<evidence type="ECO:0000313" key="2">
    <source>
        <dbReference type="EMBL" id="EGZ19980.1"/>
    </source>
</evidence>
<organism evidence="2 3">
    <name type="scientific">Phytophthora sojae (strain P6497)</name>
    <name type="common">Soybean stem and root rot agent</name>
    <name type="synonym">Phytophthora megasperma f. sp. glycines</name>
    <dbReference type="NCBI Taxonomy" id="1094619"/>
    <lineage>
        <taxon>Eukaryota</taxon>
        <taxon>Sar</taxon>
        <taxon>Stramenopiles</taxon>
        <taxon>Oomycota</taxon>
        <taxon>Peronosporomycetes</taxon>
        <taxon>Peronosporales</taxon>
        <taxon>Peronosporaceae</taxon>
        <taxon>Phytophthora</taxon>
    </lineage>
</organism>